<organism evidence="6 7">
    <name type="scientific">Solimonas aquatica</name>
    <dbReference type="NCBI Taxonomy" id="489703"/>
    <lineage>
        <taxon>Bacteria</taxon>
        <taxon>Pseudomonadati</taxon>
        <taxon>Pseudomonadota</taxon>
        <taxon>Gammaproteobacteria</taxon>
        <taxon>Nevskiales</taxon>
        <taxon>Nevskiaceae</taxon>
        <taxon>Solimonas</taxon>
    </lineage>
</organism>
<feature type="transmembrane region" description="Helical" evidence="5">
    <location>
        <begin position="218"/>
        <end position="239"/>
    </location>
</feature>
<name>A0A1H9M0I2_9GAMM</name>
<dbReference type="PANTHER" id="PTHR47704">
    <property type="entry name" value="POTASSIUM TRANSPORTER KIMA"/>
    <property type="match status" value="1"/>
</dbReference>
<protein>
    <submittedName>
        <fullName evidence="6">Amino acid/polyamine/organocation transporter, APC superfamily (TC 2.A.3)</fullName>
    </submittedName>
</protein>
<evidence type="ECO:0000256" key="1">
    <source>
        <dbReference type="ARBA" id="ARBA00004141"/>
    </source>
</evidence>
<keyword evidence="3 5" id="KW-1133">Transmembrane helix</keyword>
<feature type="transmembrane region" description="Helical" evidence="5">
    <location>
        <begin position="143"/>
        <end position="162"/>
    </location>
</feature>
<accession>A0A1H9M0I2</accession>
<reference evidence="7" key="1">
    <citation type="submission" date="2016-10" db="EMBL/GenBank/DDBJ databases">
        <authorList>
            <person name="Varghese N."/>
            <person name="Submissions S."/>
        </authorList>
    </citation>
    <scope>NUCLEOTIDE SEQUENCE [LARGE SCALE GENOMIC DNA]</scope>
    <source>
        <strain evidence="7">DSM 25927</strain>
    </source>
</reference>
<comment type="subcellular location">
    <subcellularLocation>
        <location evidence="1">Membrane</location>
        <topology evidence="1">Multi-pass membrane protein</topology>
    </subcellularLocation>
</comment>
<dbReference type="RefSeq" id="WP_093289410.1">
    <property type="nucleotide sequence ID" value="NZ_FOFS01000018.1"/>
</dbReference>
<keyword evidence="7" id="KW-1185">Reference proteome</keyword>
<evidence type="ECO:0000313" key="7">
    <source>
        <dbReference type="Proteomes" id="UP000199233"/>
    </source>
</evidence>
<dbReference type="STRING" id="489703.SAMN04488038_11815"/>
<evidence type="ECO:0000256" key="4">
    <source>
        <dbReference type="ARBA" id="ARBA00023136"/>
    </source>
</evidence>
<evidence type="ECO:0000256" key="3">
    <source>
        <dbReference type="ARBA" id="ARBA00022989"/>
    </source>
</evidence>
<feature type="transmembrane region" description="Helical" evidence="5">
    <location>
        <begin position="62"/>
        <end position="86"/>
    </location>
</feature>
<feature type="transmembrane region" description="Helical" evidence="5">
    <location>
        <begin position="387"/>
        <end position="411"/>
    </location>
</feature>
<evidence type="ECO:0000313" key="6">
    <source>
        <dbReference type="EMBL" id="SER16955.1"/>
    </source>
</evidence>
<feature type="transmembrane region" description="Helical" evidence="5">
    <location>
        <begin position="314"/>
        <end position="341"/>
    </location>
</feature>
<keyword evidence="4 5" id="KW-0472">Membrane</keyword>
<keyword evidence="2 5" id="KW-0812">Transmembrane</keyword>
<proteinExistence type="predicted"/>
<dbReference type="InterPro" id="IPR053153">
    <property type="entry name" value="APC_K+_Transporter"/>
</dbReference>
<dbReference type="OrthoDB" id="9759676at2"/>
<gene>
    <name evidence="6" type="ORF">SAMN04488038_11815</name>
</gene>
<feature type="transmembrane region" description="Helical" evidence="5">
    <location>
        <begin position="423"/>
        <end position="443"/>
    </location>
</feature>
<feature type="transmembrane region" description="Helical" evidence="5">
    <location>
        <begin position="260"/>
        <end position="282"/>
    </location>
</feature>
<dbReference type="AlphaFoldDB" id="A0A1H9M0I2"/>
<dbReference type="EMBL" id="FOFS01000018">
    <property type="protein sequence ID" value="SER16955.1"/>
    <property type="molecule type" value="Genomic_DNA"/>
</dbReference>
<feature type="transmembrane region" description="Helical" evidence="5">
    <location>
        <begin position="107"/>
        <end position="131"/>
    </location>
</feature>
<dbReference type="Proteomes" id="UP000199233">
    <property type="component" value="Unassembled WGS sequence"/>
</dbReference>
<dbReference type="GO" id="GO:0022857">
    <property type="term" value="F:transmembrane transporter activity"/>
    <property type="evidence" value="ECO:0007669"/>
    <property type="project" value="InterPro"/>
</dbReference>
<dbReference type="InterPro" id="IPR002293">
    <property type="entry name" value="AA/rel_permease1"/>
</dbReference>
<feature type="transmembrane region" description="Helical" evidence="5">
    <location>
        <begin position="449"/>
        <end position="469"/>
    </location>
</feature>
<sequence>MSAAQSFWRLILGKKLDPFDPKTRQHIVLVAFLAWIGLGADGLSSSCYGPEEAFLALGEYRHIALFLAVATALTVFIISLAYNQVIELFPSGGGGYKAATQLIGPRAGLISGSALIVDYVLTIAISVASGMDALFSLLSSEALSYKLITEIGVIILLIVLNLRGMKESIMVLAPIFLGFFLTHVFLIVYGIQFHSEGLLTLADDTWAETARLSQESGWMFTVALFLRAYSVGAGTYTGIEAVSNNINMLAEPRVRTGHWTMAYMALSLAFTAGGIILLYLLWNAQHTPGQTLNAVTFRAILESLPWSAESAGTALWVVLLLEAGLLLVAANTGFLGGPSVLAAMAADRWVPRQFRQLSSRMVTQNGVLVMGLAALAVLLLTRGQVGVLVVLYSINVFLTFSLSLFGLTGHWWEQRRFRLDWKLKFFVALVGFVVCVSILMVILFEKFMLGGWVTVLITSGVAGICLLIHRHYEGVHRQMQRVDQVYAVKPDWDEELKALPARPELETAVLLVGNSRGAGMQALRWVLDNFPGRFGNFAFVSVGEVDKEAFNSERTLKSLRARIENSLNYFTSFCASRGLATKTYQGYGGDPLGELMALLPQVFVDFPKCTVFASKLVFGHETLATRWLHNQMPLAVQQKLAAEGRSMIVVPLHVPELPPPPPRPSIR</sequence>
<dbReference type="Gene3D" id="1.20.1740.10">
    <property type="entry name" value="Amino acid/polyamine transporter I"/>
    <property type="match status" value="1"/>
</dbReference>
<evidence type="ECO:0000256" key="5">
    <source>
        <dbReference type="SAM" id="Phobius"/>
    </source>
</evidence>
<dbReference type="Pfam" id="PF13520">
    <property type="entry name" value="AA_permease_2"/>
    <property type="match status" value="1"/>
</dbReference>
<dbReference type="PANTHER" id="PTHR47704:SF1">
    <property type="entry name" value="POTASSIUM TRANSPORTER KIMA"/>
    <property type="match status" value="1"/>
</dbReference>
<dbReference type="GO" id="GO:0016020">
    <property type="term" value="C:membrane"/>
    <property type="evidence" value="ECO:0007669"/>
    <property type="project" value="UniProtKB-SubCell"/>
</dbReference>
<evidence type="ECO:0000256" key="2">
    <source>
        <dbReference type="ARBA" id="ARBA00022692"/>
    </source>
</evidence>
<feature type="transmembrane region" description="Helical" evidence="5">
    <location>
        <begin position="169"/>
        <end position="191"/>
    </location>
</feature>
<feature type="transmembrane region" description="Helical" evidence="5">
    <location>
        <begin position="362"/>
        <end position="381"/>
    </location>
</feature>